<evidence type="ECO:0000313" key="1">
    <source>
        <dbReference type="EMBL" id="MEM0543333.1"/>
    </source>
</evidence>
<organism evidence="1 2">
    <name type="scientific">Flavobacterium aureirubrum</name>
    <dbReference type="NCBI Taxonomy" id="3133147"/>
    <lineage>
        <taxon>Bacteria</taxon>
        <taxon>Pseudomonadati</taxon>
        <taxon>Bacteroidota</taxon>
        <taxon>Flavobacteriia</taxon>
        <taxon>Flavobacteriales</taxon>
        <taxon>Flavobacteriaceae</taxon>
        <taxon>Flavobacterium</taxon>
    </lineage>
</organism>
<name>A0ABU9NBI8_9FLAO</name>
<dbReference type="EMBL" id="JBCGDO010000016">
    <property type="protein sequence ID" value="MEM0543333.1"/>
    <property type="molecule type" value="Genomic_DNA"/>
</dbReference>
<dbReference type="Proteomes" id="UP001460072">
    <property type="component" value="Unassembled WGS sequence"/>
</dbReference>
<dbReference type="RefSeq" id="WP_342696528.1">
    <property type="nucleotide sequence ID" value="NZ_JBCGDO010000016.1"/>
</dbReference>
<sequence>MKIIDIFANGKLYAFQYNGEENHELDRLLDLWNDPSHLHAFIKTNSTDVPKDKTSYQVFNDILNNTSELEDILIEIATDDDRQFEDFFSPLHNQEYKVVELSMQKGRKNYLRLYALKIDDNCFVITGGAIKFTHLMKERPHTLEELNKINRCRDFLKSHGVFDNDSFYEFITQDL</sequence>
<reference evidence="1 2" key="1">
    <citation type="submission" date="2024-03" db="EMBL/GenBank/DDBJ databases">
        <title>Two novel species of the genus Flavobacterium exhibiting potentially degradation of complex polysaccharides.</title>
        <authorList>
            <person name="Lian X."/>
        </authorList>
    </citation>
    <scope>NUCLEOTIDE SEQUENCE [LARGE SCALE GENOMIC DNA]</scope>
    <source>
        <strain evidence="2">j3</strain>
    </source>
</reference>
<keyword evidence="2" id="KW-1185">Reference proteome</keyword>
<protein>
    <submittedName>
        <fullName evidence="1">Uncharacterized protein</fullName>
    </submittedName>
</protein>
<evidence type="ECO:0000313" key="2">
    <source>
        <dbReference type="Proteomes" id="UP001460072"/>
    </source>
</evidence>
<gene>
    <name evidence="1" type="ORF">WFZ85_11960</name>
</gene>
<proteinExistence type="predicted"/>
<accession>A0ABU9NBI8</accession>
<comment type="caution">
    <text evidence="1">The sequence shown here is derived from an EMBL/GenBank/DDBJ whole genome shotgun (WGS) entry which is preliminary data.</text>
</comment>